<gene>
    <name evidence="1" type="ORF">NT6N_03080</name>
</gene>
<evidence type="ECO:0000313" key="1">
    <source>
        <dbReference type="EMBL" id="BDS05268.1"/>
    </source>
</evidence>
<name>A0AAT9FGZ2_9BACT</name>
<accession>A0AAT9FGZ2</accession>
<reference evidence="1" key="1">
    <citation type="submission" date="2024-07" db="EMBL/GenBank/DDBJ databases">
        <title>Complete genome sequence of Verrucomicrobiaceae bacterium NT6N.</title>
        <authorList>
            <person name="Huang C."/>
            <person name="Takami H."/>
            <person name="Hamasaki K."/>
        </authorList>
    </citation>
    <scope>NUCLEOTIDE SEQUENCE</scope>
    <source>
        <strain evidence="1">NT6N</strain>
    </source>
</reference>
<dbReference type="EMBL" id="AP026866">
    <property type="protein sequence ID" value="BDS05268.1"/>
    <property type="molecule type" value="Genomic_DNA"/>
</dbReference>
<protein>
    <submittedName>
        <fullName evidence="1">Uncharacterized protein</fullName>
    </submittedName>
</protein>
<proteinExistence type="predicted"/>
<sequence length="241" mass="27108">MVGTLVKRSRSGCLSAAVAPKTFHNMMKSVFVCLFLITQSFVFCGEQDKDPFSRLDPKPVDRSKDLKSDSFISNGLLAAFREKRLDKGSGNKKSLIRIAIRRSFHSTLMFQWFPGESRLQVKRLKPHDDPFGDSWGELDLDRSVKLPEAQQKLLKILYSNAPLEIMPRNFWQPQGLDGSTWIYESAAEGGSILVARRNPVDPSVISIADTGIKPGRLSKELQLTSFALMLWTLSGIDEEPY</sequence>
<dbReference type="KEGG" id="osu:NT6N_03080"/>
<dbReference type="AlphaFoldDB" id="A0AAT9FGZ2"/>
<organism evidence="1">
    <name type="scientific">Oceaniferula spumae</name>
    <dbReference type="NCBI Taxonomy" id="2979115"/>
    <lineage>
        <taxon>Bacteria</taxon>
        <taxon>Pseudomonadati</taxon>
        <taxon>Verrucomicrobiota</taxon>
        <taxon>Verrucomicrobiia</taxon>
        <taxon>Verrucomicrobiales</taxon>
        <taxon>Verrucomicrobiaceae</taxon>
        <taxon>Oceaniferula</taxon>
    </lineage>
</organism>